<feature type="region of interest" description="Lon-protease-like" evidence="11">
    <location>
        <begin position="355"/>
        <end position="464"/>
    </location>
</feature>
<evidence type="ECO:0000256" key="2">
    <source>
        <dbReference type="ARBA" id="ARBA00022741"/>
    </source>
</evidence>
<dbReference type="EMBL" id="CP012332">
    <property type="protein sequence ID" value="AKU92289.1"/>
    <property type="molecule type" value="Genomic_DNA"/>
</dbReference>
<evidence type="ECO:0000256" key="10">
    <source>
        <dbReference type="ARBA" id="ARBA00023204"/>
    </source>
</evidence>
<dbReference type="STRING" id="1391653.AKJ08_2676"/>
<dbReference type="GO" id="GO:0000725">
    <property type="term" value="P:recombinational repair"/>
    <property type="evidence" value="ECO:0007669"/>
    <property type="project" value="UniProtKB-UniRule"/>
</dbReference>
<dbReference type="InterPro" id="IPR003593">
    <property type="entry name" value="AAA+_ATPase"/>
</dbReference>
<dbReference type="InterPro" id="IPR041166">
    <property type="entry name" value="Rubredoxin_2"/>
</dbReference>
<dbReference type="PATRIC" id="fig|1391653.3.peg.2779"/>
<dbReference type="SMART" id="SM00382">
    <property type="entry name" value="AAA"/>
    <property type="match status" value="1"/>
</dbReference>
<dbReference type="KEGG" id="vin:AKJ08_2676"/>
<dbReference type="GO" id="GO:0006508">
    <property type="term" value="P:proteolysis"/>
    <property type="evidence" value="ECO:0007669"/>
    <property type="project" value="InterPro"/>
</dbReference>
<evidence type="ECO:0000313" key="15">
    <source>
        <dbReference type="EMBL" id="AKU92289.1"/>
    </source>
</evidence>
<dbReference type="AlphaFoldDB" id="A0A0K1PGQ3"/>
<dbReference type="GO" id="GO:0005524">
    <property type="term" value="F:ATP binding"/>
    <property type="evidence" value="ECO:0007669"/>
    <property type="project" value="UniProtKB-UniRule"/>
</dbReference>
<dbReference type="GO" id="GO:0004252">
    <property type="term" value="F:serine-type endopeptidase activity"/>
    <property type="evidence" value="ECO:0007669"/>
    <property type="project" value="InterPro"/>
</dbReference>
<dbReference type="GO" id="GO:0140664">
    <property type="term" value="F:ATP-dependent DNA damage sensor activity"/>
    <property type="evidence" value="ECO:0007669"/>
    <property type="project" value="InterPro"/>
</dbReference>
<dbReference type="GO" id="GO:0003684">
    <property type="term" value="F:damaged DNA binding"/>
    <property type="evidence" value="ECO:0007669"/>
    <property type="project" value="InterPro"/>
</dbReference>
<dbReference type="SUPFAM" id="SSF52540">
    <property type="entry name" value="P-loop containing nucleoside triphosphate hydrolases"/>
    <property type="match status" value="1"/>
</dbReference>
<dbReference type="PROSITE" id="PS50162">
    <property type="entry name" value="RECA_2"/>
    <property type="match status" value="1"/>
</dbReference>
<dbReference type="InterPro" id="IPR027417">
    <property type="entry name" value="P-loop_NTPase"/>
</dbReference>
<accession>A0A0K1PGQ3</accession>
<keyword evidence="2 11" id="KW-0547">Nucleotide-binding</keyword>
<keyword evidence="3 11" id="KW-0227">DNA damage</keyword>
<keyword evidence="8 11" id="KW-0346">Stress response</keyword>
<dbReference type="CDD" id="cd01121">
    <property type="entry name" value="RadA_SMS_N"/>
    <property type="match status" value="1"/>
</dbReference>
<dbReference type="Proteomes" id="UP000055590">
    <property type="component" value="Chromosome"/>
</dbReference>
<evidence type="ECO:0000256" key="11">
    <source>
        <dbReference type="HAMAP-Rule" id="MF_01498"/>
    </source>
</evidence>
<comment type="domain">
    <text evidence="11">The middle region has homology to RecA with ATPase motifs including the RadA KNRFG motif, while the C-terminus is homologous to Lon protease.</text>
</comment>
<evidence type="ECO:0000256" key="3">
    <source>
        <dbReference type="ARBA" id="ARBA00022763"/>
    </source>
</evidence>
<dbReference type="Gene3D" id="3.40.50.300">
    <property type="entry name" value="P-loop containing nucleotide triphosphate hydrolases"/>
    <property type="match status" value="1"/>
</dbReference>
<feature type="binding site" evidence="11">
    <location>
        <begin position="97"/>
        <end position="104"/>
    </location>
    <ligand>
        <name>ATP</name>
        <dbReference type="ChEBI" id="CHEBI:30616"/>
    </ligand>
</feature>
<evidence type="ECO:0000256" key="7">
    <source>
        <dbReference type="ARBA" id="ARBA00022840"/>
    </source>
</evidence>
<feature type="domain" description="RecA family profile 1" evidence="14">
    <location>
        <begin position="68"/>
        <end position="219"/>
    </location>
</feature>
<evidence type="ECO:0000256" key="5">
    <source>
        <dbReference type="ARBA" id="ARBA00022801"/>
    </source>
</evidence>
<keyword evidence="9 11" id="KW-0238">DNA-binding</keyword>
<dbReference type="RefSeq" id="WP_050726479.1">
    <property type="nucleotide sequence ID" value="NZ_CP012332.1"/>
</dbReference>
<keyword evidence="6 13" id="KW-0862">Zinc</keyword>
<dbReference type="InterPro" id="IPR004504">
    <property type="entry name" value="DNA_repair_RadA"/>
</dbReference>
<dbReference type="NCBIfam" id="TIGR00416">
    <property type="entry name" value="sms"/>
    <property type="match status" value="1"/>
</dbReference>
<dbReference type="InterPro" id="IPR014721">
    <property type="entry name" value="Ribsml_uS5_D2-typ_fold_subgr"/>
</dbReference>
<evidence type="ECO:0000256" key="1">
    <source>
        <dbReference type="ARBA" id="ARBA00022723"/>
    </source>
</evidence>
<evidence type="ECO:0000313" key="16">
    <source>
        <dbReference type="Proteomes" id="UP000055590"/>
    </source>
</evidence>
<dbReference type="Gene3D" id="3.30.230.10">
    <property type="match status" value="1"/>
</dbReference>
<dbReference type="InterPro" id="IPR020568">
    <property type="entry name" value="Ribosomal_Su5_D2-typ_SF"/>
</dbReference>
<dbReference type="Pfam" id="PF13481">
    <property type="entry name" value="AAA_25"/>
    <property type="match status" value="1"/>
</dbReference>
<comment type="function">
    <text evidence="11">Plays a role in repairing double-strand DNA breaks, probably involving stabilizing or processing branched DNA or blocked replication forks.</text>
</comment>
<dbReference type="InterPro" id="IPR020588">
    <property type="entry name" value="RecA_ATP-bd"/>
</dbReference>
<sequence length="464" mass="48496">MAKKRTEFVCQACGHRSIKWLGQCPSCKAWSSLSEEVAEARGGEVRPAWGAGGTGLAPTPIRAIEGDEAARIRTGIAELDRVLGGGVVPGALILLGGDPGIGKSTLLLAALDRLASSGGGRPVLYVSGEESLRQTKLRGDRLGASSENLLLLAETDAERVLAQAEKLAPLALAVDSIQTLFLPELGSAPGTVSQVREVAGRLMAFAKRTDTPTFIVGHVTKDGSIAGPRILEHMVDTVLYFEGEASHTFRVLRAHKNRFGSTNEIGVFEMRSSGLSEVADPSALFLAERPVGQPGSVVTPTVSGTRPLLVEVQALVAPTQYGTGQRKSIGVDPNRVALLAAVLERKLGLSFGPCDIFVNVAGGVELDEPAADLAVCAALVSSRVNVAVPASAVFFGEVGLAGEVRAVTAGDIRLAEASKMGFSSAYLPATNLRRLEAPELPLVGVSSVRELLEALFPDLQLQAS</sequence>
<dbReference type="PANTHER" id="PTHR32472">
    <property type="entry name" value="DNA REPAIR PROTEIN RADA"/>
    <property type="match status" value="1"/>
</dbReference>
<dbReference type="SUPFAM" id="SSF54211">
    <property type="entry name" value="Ribosomal protein S5 domain 2-like"/>
    <property type="match status" value="1"/>
</dbReference>
<keyword evidence="5" id="KW-0378">Hydrolase</keyword>
<dbReference type="PANTHER" id="PTHR32472:SF10">
    <property type="entry name" value="DNA REPAIR PROTEIN RADA-LIKE PROTEIN"/>
    <property type="match status" value="1"/>
</dbReference>
<keyword evidence="4 13" id="KW-0863">Zinc-finger</keyword>
<organism evidence="15 16">
    <name type="scientific">Vulgatibacter incomptus</name>
    <dbReference type="NCBI Taxonomy" id="1391653"/>
    <lineage>
        <taxon>Bacteria</taxon>
        <taxon>Pseudomonadati</taxon>
        <taxon>Myxococcota</taxon>
        <taxon>Myxococcia</taxon>
        <taxon>Myxococcales</taxon>
        <taxon>Cystobacterineae</taxon>
        <taxon>Vulgatibacteraceae</taxon>
        <taxon>Vulgatibacter</taxon>
    </lineage>
</organism>
<proteinExistence type="inferred from homology"/>
<evidence type="ECO:0000256" key="8">
    <source>
        <dbReference type="ARBA" id="ARBA00023016"/>
    </source>
</evidence>
<dbReference type="PRINTS" id="PR01874">
    <property type="entry name" value="DNAREPAIRADA"/>
</dbReference>
<evidence type="ECO:0000256" key="9">
    <source>
        <dbReference type="ARBA" id="ARBA00023125"/>
    </source>
</evidence>
<dbReference type="OrthoDB" id="9803906at2"/>
<dbReference type="GO" id="GO:0005829">
    <property type="term" value="C:cytosol"/>
    <property type="evidence" value="ECO:0007669"/>
    <property type="project" value="TreeGrafter"/>
</dbReference>
<dbReference type="Pfam" id="PF18073">
    <property type="entry name" value="Zn_ribbon_LapB"/>
    <property type="match status" value="1"/>
</dbReference>
<dbReference type="GO" id="GO:0008270">
    <property type="term" value="F:zinc ion binding"/>
    <property type="evidence" value="ECO:0007669"/>
    <property type="project" value="UniProtKB-KW"/>
</dbReference>
<reference evidence="15 16" key="1">
    <citation type="submission" date="2015-08" db="EMBL/GenBank/DDBJ databases">
        <authorList>
            <person name="Babu N.S."/>
            <person name="Beckwith C.J."/>
            <person name="Beseler K.G."/>
            <person name="Brison A."/>
            <person name="Carone J.V."/>
            <person name="Caskin T.P."/>
            <person name="Diamond M."/>
            <person name="Durham M.E."/>
            <person name="Foxe J.M."/>
            <person name="Go M."/>
            <person name="Henderson B.A."/>
            <person name="Jones I.B."/>
            <person name="McGettigan J.A."/>
            <person name="Micheletti S.J."/>
            <person name="Nasrallah M.E."/>
            <person name="Ortiz D."/>
            <person name="Piller C.R."/>
            <person name="Privatt S.R."/>
            <person name="Schneider S.L."/>
            <person name="Sharp S."/>
            <person name="Smith T.C."/>
            <person name="Stanton J.D."/>
            <person name="Ullery H.E."/>
            <person name="Wilson R.J."/>
            <person name="Serrano M.G."/>
            <person name="Buck G."/>
            <person name="Lee V."/>
            <person name="Wang Y."/>
            <person name="Carvalho R."/>
            <person name="Voegtly L."/>
            <person name="Shi R."/>
            <person name="Duckworth R."/>
            <person name="Johnson A."/>
            <person name="Loviza R."/>
            <person name="Walstead R."/>
            <person name="Shah Z."/>
            <person name="Kiflezghi M."/>
            <person name="Wade K."/>
            <person name="Ball S.L."/>
            <person name="Bradley K.W."/>
            <person name="Asai D.J."/>
            <person name="Bowman C.A."/>
            <person name="Russell D.A."/>
            <person name="Pope W.H."/>
            <person name="Jacobs-Sera D."/>
            <person name="Hendrix R.W."/>
            <person name="Hatfull G.F."/>
        </authorList>
    </citation>
    <scope>NUCLEOTIDE SEQUENCE [LARGE SCALE GENOMIC DNA]</scope>
    <source>
        <strain evidence="15 16">DSM 27710</strain>
    </source>
</reference>
<comment type="similarity">
    <text evidence="11 13">Belongs to the RecA family. RadA subfamily.</text>
</comment>
<protein>
    <recommendedName>
        <fullName evidence="11 12">DNA repair protein RadA</fullName>
    </recommendedName>
</protein>
<evidence type="ECO:0000256" key="13">
    <source>
        <dbReference type="RuleBase" id="RU003555"/>
    </source>
</evidence>
<name>A0A0K1PGQ3_9BACT</name>
<feature type="short sequence motif" description="RadA KNRFG motif" evidence="11">
    <location>
        <begin position="256"/>
        <end position="260"/>
    </location>
</feature>
<dbReference type="GO" id="GO:0004176">
    <property type="term" value="F:ATP-dependent peptidase activity"/>
    <property type="evidence" value="ECO:0007669"/>
    <property type="project" value="InterPro"/>
</dbReference>
<evidence type="ECO:0000259" key="14">
    <source>
        <dbReference type="PROSITE" id="PS50162"/>
    </source>
</evidence>
<gene>
    <name evidence="11" type="primary">radA</name>
    <name evidence="15" type="ORF">AKJ08_2676</name>
</gene>
<evidence type="ECO:0000256" key="4">
    <source>
        <dbReference type="ARBA" id="ARBA00022771"/>
    </source>
</evidence>
<evidence type="ECO:0000256" key="6">
    <source>
        <dbReference type="ARBA" id="ARBA00022833"/>
    </source>
</evidence>
<dbReference type="HAMAP" id="MF_01498">
    <property type="entry name" value="RadA_bact"/>
    <property type="match status" value="1"/>
</dbReference>
<keyword evidence="1 11" id="KW-0479">Metal-binding</keyword>
<keyword evidence="10 11" id="KW-0234">DNA repair</keyword>
<evidence type="ECO:0000256" key="12">
    <source>
        <dbReference type="NCBIfam" id="TIGR00416"/>
    </source>
</evidence>
<keyword evidence="7 11" id="KW-0067">ATP-binding</keyword>
<comment type="function">
    <text evidence="13">DNA-dependent ATPase involved in processing of recombination intermediates, plays a role in repairing DNA breaks. Stimulates the branch migration of RecA-mediated strand transfer reactions, allowing the 3' invading strand to extend heteroduplex DNA faster. Binds ssDNA in the presence of ADP but not other nucleotides, has ATPase activity that is stimulated by ssDNA and various branched DNA structures, but inhibited by SSB. Does not have RecA's homology-searching function.</text>
</comment>
<dbReference type="FunFam" id="3.40.50.300:FF:000050">
    <property type="entry name" value="DNA repair protein RadA"/>
    <property type="match status" value="1"/>
</dbReference>
<keyword evidence="16" id="KW-1185">Reference proteome</keyword>